<dbReference type="GO" id="GO:0008270">
    <property type="term" value="F:zinc ion binding"/>
    <property type="evidence" value="ECO:0007669"/>
    <property type="project" value="UniProtKB-KW"/>
</dbReference>
<dbReference type="Gene3D" id="1.25.40.10">
    <property type="entry name" value="Tetratricopeptide repeat domain"/>
    <property type="match status" value="7"/>
</dbReference>
<feature type="domain" description="UBR-type" evidence="6">
    <location>
        <begin position="1756"/>
        <end position="1820"/>
    </location>
</feature>
<reference evidence="7" key="1">
    <citation type="submission" date="2016-10" db="EMBL/GenBank/DDBJ databases">
        <authorList>
            <person name="Benchimol M."/>
            <person name="Almeida L.G."/>
            <person name="Vasconcelos A.T."/>
            <person name="Perreira-Neves A."/>
            <person name="Rosa I.A."/>
            <person name="Tasca T."/>
            <person name="Bogo M.R."/>
            <person name="de Souza W."/>
        </authorList>
    </citation>
    <scope>NUCLEOTIDE SEQUENCE [LARGE SCALE GENOMIC DNA]</scope>
    <source>
        <strain evidence="7">K</strain>
    </source>
</reference>
<evidence type="ECO:0000256" key="4">
    <source>
        <dbReference type="ARBA" id="ARBA00038101"/>
    </source>
</evidence>
<evidence type="ECO:0000313" key="7">
    <source>
        <dbReference type="EMBL" id="OHT05794.1"/>
    </source>
</evidence>
<dbReference type="InterPro" id="IPR000719">
    <property type="entry name" value="Prot_kinase_dom"/>
</dbReference>
<comment type="caution">
    <text evidence="7">The sequence shown here is derived from an EMBL/GenBank/DDBJ whole genome shotgun (WGS) entry which is preliminary data.</text>
</comment>
<evidence type="ECO:0000256" key="1">
    <source>
        <dbReference type="ARBA" id="ARBA00022723"/>
    </source>
</evidence>
<comment type="similarity">
    <text evidence="4">Belongs to the sel-1 family.</text>
</comment>
<dbReference type="Gene3D" id="1.10.510.10">
    <property type="entry name" value="Transferase(Phosphotransferase) domain 1"/>
    <property type="match status" value="1"/>
</dbReference>
<dbReference type="EMBL" id="MLAK01000746">
    <property type="protein sequence ID" value="OHT05794.1"/>
    <property type="molecule type" value="Genomic_DNA"/>
</dbReference>
<proteinExistence type="inferred from homology"/>
<dbReference type="CDD" id="cd19671">
    <property type="entry name" value="UBR-box_UBR4_5_6_7"/>
    <property type="match status" value="1"/>
</dbReference>
<dbReference type="PANTHER" id="PTHR11102">
    <property type="entry name" value="SEL-1-LIKE PROTEIN"/>
    <property type="match status" value="1"/>
</dbReference>
<dbReference type="VEuPathDB" id="TrichDB:TRFO_26397"/>
<dbReference type="OrthoDB" id="272077at2759"/>
<dbReference type="PANTHER" id="PTHR11102:SF160">
    <property type="entry name" value="ERAD-ASSOCIATED E3 UBIQUITIN-PROTEIN LIGASE COMPONENT HRD3"/>
    <property type="match status" value="1"/>
</dbReference>
<dbReference type="GO" id="GO:0005524">
    <property type="term" value="F:ATP binding"/>
    <property type="evidence" value="ECO:0007669"/>
    <property type="project" value="InterPro"/>
</dbReference>
<dbReference type="SMART" id="SM00671">
    <property type="entry name" value="SEL1"/>
    <property type="match status" value="26"/>
</dbReference>
<dbReference type="RefSeq" id="XP_068358930.1">
    <property type="nucleotide sequence ID" value="XM_068504921.1"/>
</dbReference>
<evidence type="ECO:0000259" key="5">
    <source>
        <dbReference type="SMART" id="SM00220"/>
    </source>
</evidence>
<keyword evidence="8" id="KW-1185">Reference proteome</keyword>
<keyword evidence="3" id="KW-0862">Zinc</keyword>
<keyword evidence="2" id="KW-0863">Zinc-finger</keyword>
<dbReference type="InterPro" id="IPR006597">
    <property type="entry name" value="Sel1-like"/>
</dbReference>
<feature type="domain" description="Protein kinase" evidence="5">
    <location>
        <begin position="221"/>
        <end position="519"/>
    </location>
</feature>
<accession>A0A1J4K4A3</accession>
<dbReference type="SMART" id="SM00220">
    <property type="entry name" value="S_TKc"/>
    <property type="match status" value="1"/>
</dbReference>
<organism evidence="7 8">
    <name type="scientific">Tritrichomonas foetus</name>
    <dbReference type="NCBI Taxonomy" id="1144522"/>
    <lineage>
        <taxon>Eukaryota</taxon>
        <taxon>Metamonada</taxon>
        <taxon>Parabasalia</taxon>
        <taxon>Tritrichomonadida</taxon>
        <taxon>Tritrichomonadidae</taxon>
        <taxon>Tritrichomonas</taxon>
    </lineage>
</organism>
<evidence type="ECO:0000256" key="3">
    <source>
        <dbReference type="ARBA" id="ARBA00022833"/>
    </source>
</evidence>
<evidence type="ECO:0000259" key="6">
    <source>
        <dbReference type="SMART" id="SM00396"/>
    </source>
</evidence>
<dbReference type="InterPro" id="IPR011990">
    <property type="entry name" value="TPR-like_helical_dom_sf"/>
</dbReference>
<dbReference type="Proteomes" id="UP000179807">
    <property type="component" value="Unassembled WGS sequence"/>
</dbReference>
<sequence length="1822" mass="207197">MAQTNEFFLEKIFPDISNARTEFKQDEWRTIDLYSNFRLRCIYTSVDNPQFSTHFSDTRFEPLVTFTFTELESTGEEYFIFCCQETLAVIKINKSSDHIIFPLLELMAQSFLNPTNPDDLSKFVSHTENQQDIFPFNLVNHGDAFTELNNFMKYYSKNLELPETKEFTLSTFLRLSLRTSLLFLIRRNYFPSTWFYDQSFFAKSQILLLENDLIQFSFDDFVFLRFLSKNSNNNEALYLHKKTGSLFSIKSYLSKKLFEVEKEVFSKVKCQFIRPCYGFIKGSPFQGKRNSLVLEFMSNGTAFDLLKNDNLEEIMKSKIITETLLGLDTLNAKGFAMCSFDQRNVYFDHDVCSYLSDFDTIKFLNERVSIIFFNKQVQLFGLFIKAVGGQEFPKIESGPIVHLFDVCTTNTHEEVQTIFSLVYILKTRKLFFSWTSRDKIFDLLKRLFDTQIIQNRKDVSYLFKKSNQNDSNACYILGSMYFQGNLLPVSTTSAIYHWIKATSKCSPATYQLALYFEFIKIPGYFTMLTSLASNGHVLSQMHIGMCYLSQKTEFYDPAKGYEWINVAAHSNSPEAYYILGKLYEEGTVVKYDITKAVSCYQKAADLFYAKALYELGRIYFKGIGVEQCTNYAFSYLSYASLAGVNEANIILADIYRMNASLQPNEDEKMLKNMPYGLLVTAANNGSVKAMRKIYKLTLKEKRKHDDRSSYYLRLASSKQDPKALNEISELVRMGGNIANKDESQAQEWCRLAADLGNARSMYRTAVNYLENNTNYNYSNSHIYTINNTKSNSFNNSFISSYSNNSNHSFGYHNENIEIGLDYLMKAIDRNEPMSKLYLGIEYLKGKIVPQNIEKGTSLILSSACQSNVSAYEQLGVMYMEDNYYRHDYERAFFLLTHALRCGLISPQYYLGVIYEDGLGLEVNKQHAFNLYRKCFQYNVEAMIRMAAMMSTGVGTPQNKAEALNIISRGVYYRVTKRARAELLRYIAYDRQEEKMLSQMKWYNKNDIKDSGDYSGLEIHAKYLEEGFNSEIEVDYERSLKLYKKAAQHENVEAMYSVGRFYEKGLGVEIDLDLAFSWYSEASNRGHLEATYKCGYMLMHGIGTHQNIKQAQVKLIKAAEECHVEATSELAHLLYSKNDYTNAFQLASAAASYGNVNAQILLARLYYDGHGVEKDSKMFLKYLYLAEQNGSAEAQYLIGQYYEDDVGDMNHAFHWYTKAAQHEYTEAELKVAQMLYEGQGICQDSKQALKWYKRAAKKGNALAMLHTARMYSQGNGVQVNKIKAVKYFKLAAEHGNSSAMYQYAQMLEKGIGMEEADHEAAYEWYSLAAKKGESKAFGRIMHIYACGIRLRKVDTPIAKLQELADSGNITAMIDLGDIFYYGAQGCRDIAHALELYQKAADLGNDIAQYKLAVIYEGTDKAKSTALFEKSAKSGNLASMVFISDIYNKNKQYNNALYWYDKCSKAGLTHAKLVIGRMYADGQGTPVNKAKALQYFKEASESGSAEAKFECAKMLIEEKNPNIKNIIKLLKEAADGDCGDAMNMLGLMFREGLGCPVDEKRAKLWFSRGSSSGSNQATLNLAKMNYDGKQKDMTTALALFQKASKKGSIVAKLYLAKIIKNGEGTQKDETKAGELYMEAARMEGMDSTDAGLEDLRLAASCRNPSACAIIGERLMKGLEGERGEAAFKKAYSLFQTASKSKITKALYNLGMLCEAGRGTAKNIDRAIQFYKEAAEEGSELALARLKELAPDIKLKKVEECSFTKSGENPIRMHAFECISCGLLNENSICVKCAFKCHKSHELFDAGFRSNTFCHCGCHSQLNYA</sequence>
<dbReference type="GeneID" id="94839625"/>
<dbReference type="InterPro" id="IPR011009">
    <property type="entry name" value="Kinase-like_dom_sf"/>
</dbReference>
<dbReference type="SMART" id="SM00396">
    <property type="entry name" value="ZnF_UBR1"/>
    <property type="match status" value="1"/>
</dbReference>
<dbReference type="InterPro" id="IPR050767">
    <property type="entry name" value="Sel1_AlgK"/>
</dbReference>
<name>A0A1J4K4A3_9EUKA</name>
<keyword evidence="1" id="KW-0479">Metal-binding</keyword>
<evidence type="ECO:0008006" key="9">
    <source>
        <dbReference type="Google" id="ProtNLM"/>
    </source>
</evidence>
<dbReference type="SUPFAM" id="SSF56112">
    <property type="entry name" value="Protein kinase-like (PK-like)"/>
    <property type="match status" value="1"/>
</dbReference>
<protein>
    <recommendedName>
        <fullName evidence="9">UBR-type domain-containing protein</fullName>
    </recommendedName>
</protein>
<dbReference type="SUPFAM" id="SSF81901">
    <property type="entry name" value="HCP-like"/>
    <property type="match status" value="8"/>
</dbReference>
<gene>
    <name evidence="7" type="ORF">TRFO_26397</name>
</gene>
<dbReference type="GO" id="GO:0004672">
    <property type="term" value="F:protein kinase activity"/>
    <property type="evidence" value="ECO:0007669"/>
    <property type="project" value="InterPro"/>
</dbReference>
<evidence type="ECO:0000256" key="2">
    <source>
        <dbReference type="ARBA" id="ARBA00022771"/>
    </source>
</evidence>
<dbReference type="InterPro" id="IPR003126">
    <property type="entry name" value="Znf_UBR"/>
</dbReference>
<evidence type="ECO:0000313" key="8">
    <source>
        <dbReference type="Proteomes" id="UP000179807"/>
    </source>
</evidence>
<dbReference type="Pfam" id="PF08238">
    <property type="entry name" value="Sel1"/>
    <property type="match status" value="23"/>
</dbReference>